<dbReference type="InterPro" id="IPR039605">
    <property type="entry name" value="AHL"/>
</dbReference>
<evidence type="ECO:0000313" key="7">
    <source>
        <dbReference type="Proteomes" id="UP000824469"/>
    </source>
</evidence>
<protein>
    <recommendedName>
        <fullName evidence="3">AT-hook motif nuclear-localized protein</fullName>
    </recommendedName>
</protein>
<feature type="domain" description="PPC" evidence="5">
    <location>
        <begin position="130"/>
        <end position="275"/>
    </location>
</feature>
<feature type="compositionally biased region" description="Low complexity" evidence="4">
    <location>
        <begin position="1"/>
        <end position="18"/>
    </location>
</feature>
<gene>
    <name evidence="6" type="ORF">KI387_021641</name>
</gene>
<dbReference type="GO" id="GO:0003680">
    <property type="term" value="F:minor groove of adenine-thymine-rich DNA binding"/>
    <property type="evidence" value="ECO:0007669"/>
    <property type="project" value="UniProtKB-UniRule"/>
</dbReference>
<evidence type="ECO:0000256" key="2">
    <source>
        <dbReference type="ARBA" id="ARBA00023242"/>
    </source>
</evidence>
<dbReference type="GO" id="GO:0005634">
    <property type="term" value="C:nucleus"/>
    <property type="evidence" value="ECO:0007669"/>
    <property type="project" value="UniProtKB-SubCell"/>
</dbReference>
<keyword evidence="3" id="KW-0804">Transcription</keyword>
<dbReference type="CDD" id="cd11378">
    <property type="entry name" value="DUF296"/>
    <property type="match status" value="1"/>
</dbReference>
<dbReference type="InterPro" id="IPR005175">
    <property type="entry name" value="PPC_dom"/>
</dbReference>
<feature type="region of interest" description="Disordered" evidence="4">
    <location>
        <begin position="1"/>
        <end position="40"/>
    </location>
</feature>
<dbReference type="OMA" id="HNVATFQ"/>
<accession>A0AA38GAM5</accession>
<proteinExistence type="predicted"/>
<dbReference type="Proteomes" id="UP000824469">
    <property type="component" value="Unassembled WGS sequence"/>
</dbReference>
<keyword evidence="2 3" id="KW-0539">Nucleus</keyword>
<comment type="domain">
    <text evidence="3">The PPC domain mediates interactions between AHL proteins.</text>
</comment>
<feature type="region of interest" description="Disordered" evidence="4">
    <location>
        <begin position="103"/>
        <end position="127"/>
    </location>
</feature>
<evidence type="ECO:0000256" key="3">
    <source>
        <dbReference type="RuleBase" id="RU367031"/>
    </source>
</evidence>
<evidence type="ECO:0000313" key="6">
    <source>
        <dbReference type="EMBL" id="KAH9319872.1"/>
    </source>
</evidence>
<evidence type="ECO:0000256" key="1">
    <source>
        <dbReference type="ARBA" id="ARBA00004123"/>
    </source>
</evidence>
<dbReference type="EMBL" id="JAHRHJ020000004">
    <property type="protein sequence ID" value="KAH9319872.1"/>
    <property type="molecule type" value="Genomic_DNA"/>
</dbReference>
<dbReference type="AlphaFoldDB" id="A0AA38GAM5"/>
<keyword evidence="7" id="KW-1185">Reference proteome</keyword>
<comment type="subcellular location">
    <subcellularLocation>
        <location evidence="1 3">Nucleus</location>
    </subcellularLocation>
</comment>
<feature type="compositionally biased region" description="Low complexity" evidence="4">
    <location>
        <begin position="26"/>
        <end position="40"/>
    </location>
</feature>
<dbReference type="Pfam" id="PF03479">
    <property type="entry name" value="PCC"/>
    <property type="match status" value="1"/>
</dbReference>
<organism evidence="6 7">
    <name type="scientific">Taxus chinensis</name>
    <name type="common">Chinese yew</name>
    <name type="synonym">Taxus wallichiana var. chinensis</name>
    <dbReference type="NCBI Taxonomy" id="29808"/>
    <lineage>
        <taxon>Eukaryota</taxon>
        <taxon>Viridiplantae</taxon>
        <taxon>Streptophyta</taxon>
        <taxon>Embryophyta</taxon>
        <taxon>Tracheophyta</taxon>
        <taxon>Spermatophyta</taxon>
        <taxon>Pinopsida</taxon>
        <taxon>Pinidae</taxon>
        <taxon>Conifers II</taxon>
        <taxon>Cupressales</taxon>
        <taxon>Taxaceae</taxon>
        <taxon>Taxus</taxon>
    </lineage>
</organism>
<evidence type="ECO:0000259" key="5">
    <source>
        <dbReference type="PROSITE" id="PS51742"/>
    </source>
</evidence>
<dbReference type="PROSITE" id="PS51742">
    <property type="entry name" value="PPC"/>
    <property type="match status" value="1"/>
</dbReference>
<dbReference type="FunFam" id="3.30.1330.80:FF:000003">
    <property type="entry name" value="AT-hook motif nuclear-localized protein 1-like"/>
    <property type="match status" value="1"/>
</dbReference>
<reference evidence="6 7" key="1">
    <citation type="journal article" date="2021" name="Nat. Plants">
        <title>The Taxus genome provides insights into paclitaxel biosynthesis.</title>
        <authorList>
            <person name="Xiong X."/>
            <person name="Gou J."/>
            <person name="Liao Q."/>
            <person name="Li Y."/>
            <person name="Zhou Q."/>
            <person name="Bi G."/>
            <person name="Li C."/>
            <person name="Du R."/>
            <person name="Wang X."/>
            <person name="Sun T."/>
            <person name="Guo L."/>
            <person name="Liang H."/>
            <person name="Lu P."/>
            <person name="Wu Y."/>
            <person name="Zhang Z."/>
            <person name="Ro D.K."/>
            <person name="Shang Y."/>
            <person name="Huang S."/>
            <person name="Yan J."/>
        </authorList>
    </citation>
    <scope>NUCLEOTIDE SEQUENCE [LARGE SCALE GENOMIC DNA]</scope>
    <source>
        <strain evidence="6">Ta-2019</strain>
    </source>
</reference>
<comment type="function">
    <text evidence="3">Transcription factor that specifically binds AT-rich DNA sequences related to the nuclear matrix attachment regions (MARs).</text>
</comment>
<comment type="caution">
    <text evidence="6">The sequence shown here is derived from an EMBL/GenBank/DDBJ whole genome shotgun (WGS) entry which is preliminary data.</text>
</comment>
<keyword evidence="3" id="KW-0238">DNA-binding</keyword>
<dbReference type="PANTHER" id="PTHR31500">
    <property type="entry name" value="AT-HOOK MOTIF NUCLEAR-LOCALIZED PROTEIN 9"/>
    <property type="match status" value="1"/>
</dbReference>
<sequence length="319" mass="32328">MEGRESSLSLPSQQGPPSFARPSAAININNSGNINSNSNNNTNPAVSLSASASNAIVLQGVSNAIMLKRKRGRPRKYGPDGGMTLALPPPVTSAAGTLSEIVLASPGSSQRRGRGRPPGSGKKQQMAALGSAGLGFTPHLITVAAGEDIATKIMSFSQQGPRATCILSAHGAISNVVLRQPAASGGAVTYEGRFDIVSLSGSFLLIDDNGTRSRTGGLSVSLAGPDGRVFGGGVSGMLMAATPVQVIVGSFLLDSKKNKPKPDNPESSFGLLQTAASGHLGARHVAPGSPPLKPSSGALPVHSVGMQPPHNVATFQSMG</sequence>
<dbReference type="PANTHER" id="PTHR31500:SF57">
    <property type="entry name" value="AT-HOOK MOTIF NUCLEAR-LOCALIZED PROTEIN 10"/>
    <property type="match status" value="1"/>
</dbReference>
<evidence type="ECO:0000256" key="4">
    <source>
        <dbReference type="SAM" id="MobiDB-lite"/>
    </source>
</evidence>
<dbReference type="Gene3D" id="3.30.1330.80">
    <property type="entry name" value="Hypothetical protein, similar to alpha- acetolactate decarboxylase, domain 2"/>
    <property type="match status" value="1"/>
</dbReference>
<feature type="region of interest" description="Disordered" evidence="4">
    <location>
        <begin position="281"/>
        <end position="319"/>
    </location>
</feature>
<name>A0AA38GAM5_TAXCH</name>
<dbReference type="SUPFAM" id="SSF117856">
    <property type="entry name" value="AF0104/ALDC/Ptd012-like"/>
    <property type="match status" value="1"/>
</dbReference>
<keyword evidence="3" id="KW-0805">Transcription regulation</keyword>